<evidence type="ECO:0000256" key="1">
    <source>
        <dbReference type="ARBA" id="ARBA00004604"/>
    </source>
</evidence>
<dbReference type="PANTHER" id="PTHR23236">
    <property type="entry name" value="EUKARYOTIC TRANSLATION INITIATION FACTOR 4B/4H"/>
    <property type="match status" value="1"/>
</dbReference>
<dbReference type="Gene3D" id="3.30.70.330">
    <property type="match status" value="2"/>
</dbReference>
<sequence>MKSKSLQNIKNEDIEGKVVGLKTKKHKKISRKKGKKRKLETSLSGTSDFVDSDEEIPSKKEKLTDYKQNAERRVKKKINEKKKIQSPEELSRTIFVGNIPITIDKKKIQRYFKKYGLIDSIRIRGIPVADPKTSKKVAAIKKEFNPNRSNVYCYIRFQNKEDALKAEAENGAIFKEHHLRVHSCDSEDKPDETKAIFVGNLSFDAVEDELWNLFEQCGPISYVRIIRDGYTGMGKGFAYVNFKDSDAVQLALEMENVKLKDRELRISLSNLNMAKKNKKFNKNKKDKETSERQNGKTNRVNGEFQGTKFSDNKKVSLVGVAQT</sequence>
<dbReference type="SMART" id="SM00360">
    <property type="entry name" value="RRM"/>
    <property type="match status" value="2"/>
</dbReference>
<dbReference type="GO" id="GO:0003723">
    <property type="term" value="F:RNA binding"/>
    <property type="evidence" value="ECO:0007669"/>
    <property type="project" value="UniProtKB-UniRule"/>
</dbReference>
<evidence type="ECO:0000313" key="9">
    <source>
        <dbReference type="Proteomes" id="UP001162156"/>
    </source>
</evidence>
<evidence type="ECO:0000313" key="8">
    <source>
        <dbReference type="EMBL" id="KAJ8971290.1"/>
    </source>
</evidence>
<dbReference type="SUPFAM" id="SSF54928">
    <property type="entry name" value="RNA-binding domain, RBD"/>
    <property type="match status" value="2"/>
</dbReference>
<reference evidence="8" key="1">
    <citation type="journal article" date="2023" name="Insect Mol. Biol.">
        <title>Genome sequencing provides insights into the evolution of gene families encoding plant cell wall-degrading enzymes in longhorned beetles.</title>
        <authorList>
            <person name="Shin N.R."/>
            <person name="Okamura Y."/>
            <person name="Kirsch R."/>
            <person name="Pauchet Y."/>
        </authorList>
    </citation>
    <scope>NUCLEOTIDE SEQUENCE</scope>
    <source>
        <strain evidence="8">RBIC_L_NR</strain>
    </source>
</reference>
<dbReference type="InterPro" id="IPR034221">
    <property type="entry name" value="RBM34_RRM2"/>
</dbReference>
<evidence type="ECO:0000256" key="5">
    <source>
        <dbReference type="PROSITE-ProRule" id="PRU00176"/>
    </source>
</evidence>
<dbReference type="Proteomes" id="UP001162156">
    <property type="component" value="Unassembled WGS sequence"/>
</dbReference>
<keyword evidence="4" id="KW-0539">Nucleus</keyword>
<feature type="domain" description="RRM" evidence="7">
    <location>
        <begin position="92"/>
        <end position="186"/>
    </location>
</feature>
<evidence type="ECO:0000256" key="2">
    <source>
        <dbReference type="ARBA" id="ARBA00007077"/>
    </source>
</evidence>
<organism evidence="8 9">
    <name type="scientific">Rhamnusium bicolor</name>
    <dbReference type="NCBI Taxonomy" id="1586634"/>
    <lineage>
        <taxon>Eukaryota</taxon>
        <taxon>Metazoa</taxon>
        <taxon>Ecdysozoa</taxon>
        <taxon>Arthropoda</taxon>
        <taxon>Hexapoda</taxon>
        <taxon>Insecta</taxon>
        <taxon>Pterygota</taxon>
        <taxon>Neoptera</taxon>
        <taxon>Endopterygota</taxon>
        <taxon>Coleoptera</taxon>
        <taxon>Polyphaga</taxon>
        <taxon>Cucujiformia</taxon>
        <taxon>Chrysomeloidea</taxon>
        <taxon>Cerambycidae</taxon>
        <taxon>Lepturinae</taxon>
        <taxon>Rhagiini</taxon>
        <taxon>Rhamnusium</taxon>
    </lineage>
</organism>
<name>A0AAV8ZVQ1_9CUCU</name>
<feature type="region of interest" description="Disordered" evidence="6">
    <location>
        <begin position="277"/>
        <end position="308"/>
    </location>
</feature>
<comment type="caution">
    <text evidence="8">The sequence shown here is derived from an EMBL/GenBank/DDBJ whole genome shotgun (WGS) entry which is preliminary data.</text>
</comment>
<dbReference type="InterPro" id="IPR000504">
    <property type="entry name" value="RRM_dom"/>
</dbReference>
<feature type="compositionally biased region" description="Basic residues" evidence="6">
    <location>
        <begin position="22"/>
        <end position="38"/>
    </location>
</feature>
<comment type="similarity">
    <text evidence="2">Belongs to the RRM RBM34 family.</text>
</comment>
<dbReference type="PROSITE" id="PS50102">
    <property type="entry name" value="RRM"/>
    <property type="match status" value="2"/>
</dbReference>
<feature type="domain" description="RRM" evidence="7">
    <location>
        <begin position="194"/>
        <end position="271"/>
    </location>
</feature>
<gene>
    <name evidence="8" type="ORF">NQ314_000767</name>
</gene>
<accession>A0AAV8ZVQ1</accession>
<keyword evidence="9" id="KW-1185">Reference proteome</keyword>
<feature type="compositionally biased region" description="Basic and acidic residues" evidence="6">
    <location>
        <begin position="283"/>
        <end position="294"/>
    </location>
</feature>
<dbReference type="InterPro" id="IPR012677">
    <property type="entry name" value="Nucleotide-bd_a/b_plait_sf"/>
</dbReference>
<protein>
    <recommendedName>
        <fullName evidence="7">RRM domain-containing protein</fullName>
    </recommendedName>
</protein>
<feature type="region of interest" description="Disordered" evidence="6">
    <location>
        <begin position="20"/>
        <end position="54"/>
    </location>
</feature>
<keyword evidence="3 5" id="KW-0694">RNA-binding</keyword>
<evidence type="ECO:0000256" key="6">
    <source>
        <dbReference type="SAM" id="MobiDB-lite"/>
    </source>
</evidence>
<dbReference type="PANTHER" id="PTHR23236:SF25">
    <property type="entry name" value="RNA-BINDING PROTEIN 34"/>
    <property type="match status" value="1"/>
</dbReference>
<evidence type="ECO:0000256" key="3">
    <source>
        <dbReference type="ARBA" id="ARBA00022884"/>
    </source>
</evidence>
<dbReference type="InterPro" id="IPR035979">
    <property type="entry name" value="RBD_domain_sf"/>
</dbReference>
<comment type="subcellular location">
    <subcellularLocation>
        <location evidence="1">Nucleus</location>
        <location evidence="1">Nucleolus</location>
    </subcellularLocation>
</comment>
<dbReference type="Pfam" id="PF00076">
    <property type="entry name" value="RRM_1"/>
    <property type="match status" value="1"/>
</dbReference>
<dbReference type="EMBL" id="JANEYF010000231">
    <property type="protein sequence ID" value="KAJ8971290.1"/>
    <property type="molecule type" value="Genomic_DNA"/>
</dbReference>
<dbReference type="CDD" id="cd12394">
    <property type="entry name" value="RRM1_RBM34"/>
    <property type="match status" value="1"/>
</dbReference>
<dbReference type="CDD" id="cd12395">
    <property type="entry name" value="RRM2_RBM34"/>
    <property type="match status" value="1"/>
</dbReference>
<evidence type="ECO:0000259" key="7">
    <source>
        <dbReference type="PROSITE" id="PS50102"/>
    </source>
</evidence>
<evidence type="ECO:0000256" key="4">
    <source>
        <dbReference type="ARBA" id="ARBA00023242"/>
    </source>
</evidence>
<dbReference type="AlphaFoldDB" id="A0AAV8ZVQ1"/>
<proteinExistence type="inferred from homology"/>